<keyword evidence="2" id="KW-1185">Reference proteome</keyword>
<accession>A0A6H5II41</accession>
<evidence type="ECO:0000313" key="2">
    <source>
        <dbReference type="Proteomes" id="UP000479190"/>
    </source>
</evidence>
<organism evidence="1 2">
    <name type="scientific">Trichogramma brassicae</name>
    <dbReference type="NCBI Taxonomy" id="86971"/>
    <lineage>
        <taxon>Eukaryota</taxon>
        <taxon>Metazoa</taxon>
        <taxon>Ecdysozoa</taxon>
        <taxon>Arthropoda</taxon>
        <taxon>Hexapoda</taxon>
        <taxon>Insecta</taxon>
        <taxon>Pterygota</taxon>
        <taxon>Neoptera</taxon>
        <taxon>Endopterygota</taxon>
        <taxon>Hymenoptera</taxon>
        <taxon>Apocrita</taxon>
        <taxon>Proctotrupomorpha</taxon>
        <taxon>Chalcidoidea</taxon>
        <taxon>Trichogrammatidae</taxon>
        <taxon>Trichogramma</taxon>
    </lineage>
</organism>
<proteinExistence type="predicted"/>
<dbReference type="AlphaFoldDB" id="A0A6H5II41"/>
<protein>
    <submittedName>
        <fullName evidence="1">Uncharacterized protein</fullName>
    </submittedName>
</protein>
<reference evidence="1 2" key="1">
    <citation type="submission" date="2020-02" db="EMBL/GenBank/DDBJ databases">
        <authorList>
            <person name="Ferguson B K."/>
        </authorList>
    </citation>
    <scope>NUCLEOTIDE SEQUENCE [LARGE SCALE GENOMIC DNA]</scope>
</reference>
<dbReference type="EMBL" id="CADCXV010000767">
    <property type="protein sequence ID" value="CAB0035030.1"/>
    <property type="molecule type" value="Genomic_DNA"/>
</dbReference>
<dbReference type="Proteomes" id="UP000479190">
    <property type="component" value="Unassembled WGS sequence"/>
</dbReference>
<evidence type="ECO:0000313" key="1">
    <source>
        <dbReference type="EMBL" id="CAB0035030.1"/>
    </source>
</evidence>
<gene>
    <name evidence="1" type="ORF">TBRA_LOCUS6928</name>
</gene>
<sequence>MTEETALQCTKSVSSALVIIEYLEKVFSRSFETSTKVGDHCFINEKFKETIRPGVHGLLRVREIRSKSVLSGRAARGQRRDSVRDSGERGFFRSWWLDSFLKLIG</sequence>
<name>A0A6H5II41_9HYME</name>